<dbReference type="AlphaFoldDB" id="A0A6A6TCV6"/>
<dbReference type="EMBL" id="MU004332">
    <property type="protein sequence ID" value="KAF2656798.1"/>
    <property type="molecule type" value="Genomic_DNA"/>
</dbReference>
<feature type="compositionally biased region" description="Polar residues" evidence="6">
    <location>
        <begin position="71"/>
        <end position="81"/>
    </location>
</feature>
<dbReference type="GO" id="GO:0005634">
    <property type="term" value="C:nucleus"/>
    <property type="evidence" value="ECO:0007669"/>
    <property type="project" value="UniProtKB-SubCell"/>
</dbReference>
<dbReference type="CDD" id="cd22852">
    <property type="entry name" value="SMN_C"/>
    <property type="match status" value="1"/>
</dbReference>
<dbReference type="GO" id="GO:0008380">
    <property type="term" value="P:RNA splicing"/>
    <property type="evidence" value="ECO:0007669"/>
    <property type="project" value="UniProtKB-KW"/>
</dbReference>
<feature type="domain" description="Survival Motor Neuron Gemin2-binding" evidence="7">
    <location>
        <begin position="9"/>
        <end position="30"/>
    </location>
</feature>
<keyword evidence="9" id="KW-1185">Reference proteome</keyword>
<dbReference type="InterPro" id="IPR047313">
    <property type="entry name" value="SMN_C"/>
</dbReference>
<feature type="compositionally biased region" description="Acidic residues" evidence="6">
    <location>
        <begin position="59"/>
        <end position="68"/>
    </location>
</feature>
<keyword evidence="4" id="KW-0508">mRNA splicing</keyword>
<name>A0A6A6TCV6_9PLEO</name>
<accession>A0A6A6TCV6</accession>
<dbReference type="GO" id="GO:0006397">
    <property type="term" value="P:mRNA processing"/>
    <property type="evidence" value="ECO:0007669"/>
    <property type="project" value="UniProtKB-KW"/>
</dbReference>
<feature type="region of interest" description="Disordered" evidence="6">
    <location>
        <begin position="53"/>
        <end position="130"/>
    </location>
</feature>
<dbReference type="Pfam" id="PF20636">
    <property type="entry name" value="SMN_G2-BD"/>
    <property type="match status" value="1"/>
</dbReference>
<reference evidence="8" key="1">
    <citation type="journal article" date="2020" name="Stud. Mycol.">
        <title>101 Dothideomycetes genomes: a test case for predicting lifestyles and emergence of pathogens.</title>
        <authorList>
            <person name="Haridas S."/>
            <person name="Albert R."/>
            <person name="Binder M."/>
            <person name="Bloem J."/>
            <person name="Labutti K."/>
            <person name="Salamov A."/>
            <person name="Andreopoulos B."/>
            <person name="Baker S."/>
            <person name="Barry K."/>
            <person name="Bills G."/>
            <person name="Bluhm B."/>
            <person name="Cannon C."/>
            <person name="Castanera R."/>
            <person name="Culley D."/>
            <person name="Daum C."/>
            <person name="Ezra D."/>
            <person name="Gonzalez J."/>
            <person name="Henrissat B."/>
            <person name="Kuo A."/>
            <person name="Liang C."/>
            <person name="Lipzen A."/>
            <person name="Lutzoni F."/>
            <person name="Magnuson J."/>
            <person name="Mondo S."/>
            <person name="Nolan M."/>
            <person name="Ohm R."/>
            <person name="Pangilinan J."/>
            <person name="Park H.-J."/>
            <person name="Ramirez L."/>
            <person name="Alfaro M."/>
            <person name="Sun H."/>
            <person name="Tritt A."/>
            <person name="Yoshinaga Y."/>
            <person name="Zwiers L.-H."/>
            <person name="Turgeon B."/>
            <person name="Goodwin S."/>
            <person name="Spatafora J."/>
            <person name="Crous P."/>
            <person name="Grigoriev I."/>
        </authorList>
    </citation>
    <scope>NUCLEOTIDE SEQUENCE</scope>
    <source>
        <strain evidence="8">CBS 122681</strain>
    </source>
</reference>
<evidence type="ECO:0000256" key="6">
    <source>
        <dbReference type="SAM" id="MobiDB-lite"/>
    </source>
</evidence>
<sequence length="173" mass="19069">MAPGISLDDHNAWDDTALIDSWDEALAEYKRYYSIQAEGKRLEDVLSEQELSELREEYGDVMEDDEEGETKSSIADTNNIADHQEAEGLLEEPIGNAQRERPEEPAVPGNQAPSSAAEASLPQPGQDLAASMPQAILGTVQDENLKNLMMSWYYAGYYTGLYNGQQQPAPAKS</sequence>
<dbReference type="CDD" id="cd22851">
    <property type="entry name" value="SMN_N"/>
    <property type="match status" value="1"/>
</dbReference>
<evidence type="ECO:0000256" key="3">
    <source>
        <dbReference type="ARBA" id="ARBA00022664"/>
    </source>
</evidence>
<evidence type="ECO:0000259" key="7">
    <source>
        <dbReference type="Pfam" id="PF20636"/>
    </source>
</evidence>
<evidence type="ECO:0000256" key="2">
    <source>
        <dbReference type="ARBA" id="ARBA00005371"/>
    </source>
</evidence>
<gene>
    <name evidence="8" type="ORF">K491DRAFT_715027</name>
</gene>
<evidence type="ECO:0000256" key="4">
    <source>
        <dbReference type="ARBA" id="ARBA00023187"/>
    </source>
</evidence>
<evidence type="ECO:0000313" key="9">
    <source>
        <dbReference type="Proteomes" id="UP000799324"/>
    </source>
</evidence>
<protein>
    <recommendedName>
        <fullName evidence="7">Survival Motor Neuron Gemin2-binding domain-containing protein</fullName>
    </recommendedName>
</protein>
<comment type="similarity">
    <text evidence="2">Belongs to the SMN family.</text>
</comment>
<comment type="subcellular location">
    <subcellularLocation>
        <location evidence="1">Nucleus</location>
    </subcellularLocation>
</comment>
<keyword evidence="5" id="KW-0539">Nucleus</keyword>
<evidence type="ECO:0000313" key="8">
    <source>
        <dbReference type="EMBL" id="KAF2656798.1"/>
    </source>
</evidence>
<dbReference type="OrthoDB" id="197400at2759"/>
<dbReference type="PANTHER" id="PTHR39267">
    <property type="entry name" value="SURVIVAL MOTOR NEURON-LIKE PROTEIN 1"/>
    <property type="match status" value="1"/>
</dbReference>
<proteinExistence type="inferred from homology"/>
<evidence type="ECO:0000256" key="5">
    <source>
        <dbReference type="ARBA" id="ARBA00023242"/>
    </source>
</evidence>
<organism evidence="8 9">
    <name type="scientific">Lophiostoma macrostomum CBS 122681</name>
    <dbReference type="NCBI Taxonomy" id="1314788"/>
    <lineage>
        <taxon>Eukaryota</taxon>
        <taxon>Fungi</taxon>
        <taxon>Dikarya</taxon>
        <taxon>Ascomycota</taxon>
        <taxon>Pezizomycotina</taxon>
        <taxon>Dothideomycetes</taxon>
        <taxon>Pleosporomycetidae</taxon>
        <taxon>Pleosporales</taxon>
        <taxon>Lophiostomataceae</taxon>
        <taxon>Lophiostoma</taxon>
    </lineage>
</organism>
<keyword evidence="3" id="KW-0507">mRNA processing</keyword>
<dbReference type="InterPro" id="IPR040424">
    <property type="entry name" value="Smn1"/>
</dbReference>
<dbReference type="Proteomes" id="UP000799324">
    <property type="component" value="Unassembled WGS sequence"/>
</dbReference>
<dbReference type="InterPro" id="IPR049481">
    <property type="entry name" value="SMN_G2-BD"/>
</dbReference>
<evidence type="ECO:0000256" key="1">
    <source>
        <dbReference type="ARBA" id="ARBA00004123"/>
    </source>
</evidence>
<dbReference type="PANTHER" id="PTHR39267:SF1">
    <property type="entry name" value="SURVIVAL MOTOR NEURON PROTEIN"/>
    <property type="match status" value="1"/>
</dbReference>